<keyword evidence="3 9" id="KW-0500">Molybdenum</keyword>
<keyword evidence="5" id="KW-0547">Nucleotide-binding</keyword>
<evidence type="ECO:0000256" key="4">
    <source>
        <dbReference type="ARBA" id="ARBA00022519"/>
    </source>
</evidence>
<proteinExistence type="predicted"/>
<dbReference type="GO" id="GO:0005524">
    <property type="term" value="F:ATP binding"/>
    <property type="evidence" value="ECO:0007669"/>
    <property type="project" value="UniProtKB-KW"/>
</dbReference>
<dbReference type="NCBIfam" id="TIGR02142">
    <property type="entry name" value="modC_ABC"/>
    <property type="match status" value="1"/>
</dbReference>
<dbReference type="Gene3D" id="3.40.50.300">
    <property type="entry name" value="P-loop containing nucleotide triphosphate hydrolases"/>
    <property type="match status" value="1"/>
</dbReference>
<dbReference type="InterPro" id="IPR003439">
    <property type="entry name" value="ABC_transporter-like_ATP-bd"/>
</dbReference>
<comment type="caution">
    <text evidence="12">The sequence shown here is derived from an EMBL/GenBank/DDBJ whole genome shotgun (WGS) entry which is preliminary data.</text>
</comment>
<dbReference type="SUPFAM" id="SSF50331">
    <property type="entry name" value="MOP-like"/>
    <property type="match status" value="1"/>
</dbReference>
<gene>
    <name evidence="12" type="primary">modC</name>
    <name evidence="12" type="ORF">GCM10007938_24140</name>
</gene>
<evidence type="ECO:0000313" key="12">
    <source>
        <dbReference type="EMBL" id="GLT18634.1"/>
    </source>
</evidence>
<dbReference type="InterPro" id="IPR017871">
    <property type="entry name" value="ABC_transporter-like_CS"/>
</dbReference>
<dbReference type="PANTHER" id="PTHR43514">
    <property type="entry name" value="ABC TRANSPORTER I FAMILY MEMBER 10"/>
    <property type="match status" value="1"/>
</dbReference>
<dbReference type="InterPro" id="IPR027417">
    <property type="entry name" value="P-loop_NTPase"/>
</dbReference>
<keyword evidence="4" id="KW-0997">Cell inner membrane</keyword>
<dbReference type="Pfam" id="PF03459">
    <property type="entry name" value="TOBE"/>
    <property type="match status" value="1"/>
</dbReference>
<evidence type="ECO:0000256" key="1">
    <source>
        <dbReference type="ARBA" id="ARBA00022448"/>
    </source>
</evidence>
<accession>A0ABQ6F0V0</accession>
<keyword evidence="8" id="KW-0472">Membrane</keyword>
<dbReference type="Proteomes" id="UP001157138">
    <property type="component" value="Unassembled WGS sequence"/>
</dbReference>
<reference evidence="13" key="1">
    <citation type="journal article" date="2019" name="Int. J. Syst. Evol. Microbiol.">
        <title>The Global Catalogue of Microorganisms (GCM) 10K type strain sequencing project: providing services to taxonomists for standard genome sequencing and annotation.</title>
        <authorList>
            <consortium name="The Broad Institute Genomics Platform"/>
            <consortium name="The Broad Institute Genome Sequencing Center for Infectious Disease"/>
            <person name="Wu L."/>
            <person name="Ma J."/>
        </authorList>
    </citation>
    <scope>NUCLEOTIDE SEQUENCE [LARGE SCALE GENOMIC DNA]</scope>
    <source>
        <strain evidence="13">NBRC 108723</strain>
    </source>
</reference>
<protein>
    <submittedName>
        <fullName evidence="12">Molybdenum import ATP-binding protein ModC</fullName>
    </submittedName>
</protein>
<dbReference type="RefSeq" id="WP_284192515.1">
    <property type="nucleotide sequence ID" value="NZ_BSPW01000050.1"/>
</dbReference>
<evidence type="ECO:0000256" key="2">
    <source>
        <dbReference type="ARBA" id="ARBA00022475"/>
    </source>
</evidence>
<dbReference type="InterPro" id="IPR004606">
    <property type="entry name" value="Mop_domain"/>
</dbReference>
<feature type="domain" description="ABC transporter" evidence="10">
    <location>
        <begin position="1"/>
        <end position="231"/>
    </location>
</feature>
<dbReference type="Pfam" id="PF00005">
    <property type="entry name" value="ABC_tran"/>
    <property type="match status" value="1"/>
</dbReference>
<dbReference type="InterPro" id="IPR005116">
    <property type="entry name" value="Transp-assoc_OB_typ1"/>
</dbReference>
<dbReference type="InterPro" id="IPR011868">
    <property type="entry name" value="ModC_ABC_ATP-bd"/>
</dbReference>
<dbReference type="PROSITE" id="PS51866">
    <property type="entry name" value="MOP"/>
    <property type="match status" value="1"/>
</dbReference>
<dbReference type="NCBIfam" id="NF008355">
    <property type="entry name" value="PRK11144.1"/>
    <property type="match status" value="1"/>
</dbReference>
<dbReference type="SMART" id="SM00382">
    <property type="entry name" value="AAA"/>
    <property type="match status" value="1"/>
</dbReference>
<dbReference type="InterPro" id="IPR003593">
    <property type="entry name" value="AAA+_ATPase"/>
</dbReference>
<keyword evidence="7" id="KW-1278">Translocase</keyword>
<evidence type="ECO:0000259" key="11">
    <source>
        <dbReference type="PROSITE" id="PS51866"/>
    </source>
</evidence>
<evidence type="ECO:0000256" key="8">
    <source>
        <dbReference type="ARBA" id="ARBA00023136"/>
    </source>
</evidence>
<dbReference type="PROSITE" id="PS00211">
    <property type="entry name" value="ABC_TRANSPORTER_1"/>
    <property type="match status" value="1"/>
</dbReference>
<dbReference type="PROSITE" id="PS50893">
    <property type="entry name" value="ABC_TRANSPORTER_2"/>
    <property type="match status" value="1"/>
</dbReference>
<dbReference type="Gene3D" id="2.40.50.100">
    <property type="match status" value="1"/>
</dbReference>
<evidence type="ECO:0000313" key="13">
    <source>
        <dbReference type="Proteomes" id="UP001157138"/>
    </source>
</evidence>
<keyword evidence="2" id="KW-1003">Cell membrane</keyword>
<name>A0ABQ6F0V0_9VIBR</name>
<dbReference type="SUPFAM" id="SSF52540">
    <property type="entry name" value="P-loop containing nucleoside triphosphate hydrolases"/>
    <property type="match status" value="1"/>
</dbReference>
<keyword evidence="6 12" id="KW-0067">ATP-binding</keyword>
<evidence type="ECO:0000256" key="9">
    <source>
        <dbReference type="PROSITE-ProRule" id="PRU01213"/>
    </source>
</evidence>
<evidence type="ECO:0000256" key="5">
    <source>
        <dbReference type="ARBA" id="ARBA00022741"/>
    </source>
</evidence>
<evidence type="ECO:0000256" key="6">
    <source>
        <dbReference type="ARBA" id="ARBA00022840"/>
    </source>
</evidence>
<feature type="domain" description="Mop" evidence="11">
    <location>
        <begin position="292"/>
        <end position="363"/>
    </location>
</feature>
<dbReference type="InterPro" id="IPR008995">
    <property type="entry name" value="Mo/tungstate-bd_C_term_dom"/>
</dbReference>
<sequence length="368" mass="40944">MNSIEIRFKHKLGNVNFDIDIRIPNRGITSVFGKSGAGKTTLINVIAGLNTPVEGRVTVSGKTLFCSDTKVNIPVHKRKIGYVFQDSRLFPHYNVKRNLLYGVSQLDLQHFANIITLLDLSPLLKRYPSQLSGGEKQRVAIGRALLSKPSVLLMDEPLASLDIPLKKEVLPYLEHLAHEIELPIIYVSHSLFELVHLANHIAVLDNGVAIAAGPLETVWSTPALMQWQTADNQSSLFEASITDHNKEYALTQLQLTRGVLLWVPELTMMVSSKLRVQVSASDVSITLNKPTQTSIHNILPAKIVEILPLEGEFNGKNVLVKLELAEECFLLSSITTWARDELALKEGVRIFAQIKKVNVTQKDIKQKA</sequence>
<evidence type="ECO:0000256" key="3">
    <source>
        <dbReference type="ARBA" id="ARBA00022505"/>
    </source>
</evidence>
<dbReference type="InterPro" id="IPR050334">
    <property type="entry name" value="Molybdenum_import_ModC"/>
</dbReference>
<organism evidence="12 13">
    <name type="scientific">Vibrio zhanjiangensis</name>
    <dbReference type="NCBI Taxonomy" id="1046128"/>
    <lineage>
        <taxon>Bacteria</taxon>
        <taxon>Pseudomonadati</taxon>
        <taxon>Pseudomonadota</taxon>
        <taxon>Gammaproteobacteria</taxon>
        <taxon>Vibrionales</taxon>
        <taxon>Vibrionaceae</taxon>
        <taxon>Vibrio</taxon>
    </lineage>
</organism>
<keyword evidence="13" id="KW-1185">Reference proteome</keyword>
<dbReference type="EMBL" id="BSPW01000050">
    <property type="protein sequence ID" value="GLT18634.1"/>
    <property type="molecule type" value="Genomic_DNA"/>
</dbReference>
<evidence type="ECO:0000256" key="7">
    <source>
        <dbReference type="ARBA" id="ARBA00022967"/>
    </source>
</evidence>
<evidence type="ECO:0000259" key="10">
    <source>
        <dbReference type="PROSITE" id="PS50893"/>
    </source>
</evidence>
<keyword evidence="1" id="KW-0813">Transport</keyword>
<dbReference type="PANTHER" id="PTHR43514:SF4">
    <property type="entry name" value="ABC TRANSPORTER I FAMILY MEMBER 10"/>
    <property type="match status" value="1"/>
</dbReference>